<gene>
    <name evidence="1" type="ORF">CBG27281</name>
    <name evidence="1" type="ORF">CBG_27281</name>
</gene>
<sequence>MLSASLTFCSSKCSNF</sequence>
<dbReference type="CTD" id="68918735"/>
<dbReference type="Proteomes" id="UP000008549">
    <property type="component" value="Unassembled WGS sequence"/>
</dbReference>
<dbReference type="GeneID" id="68918735"/>
<dbReference type="RefSeq" id="XP_045099759.1">
    <property type="nucleotide sequence ID" value="XM_045238366.1"/>
</dbReference>
<dbReference type="EMBL" id="HE601094">
    <property type="protein sequence ID" value="CAS00199.1"/>
    <property type="molecule type" value="Genomic_DNA"/>
</dbReference>
<reference evidence="1 2" key="2">
    <citation type="journal article" date="2011" name="PLoS Genet.">
        <title>Caenorhabditis briggsae recombinant inbred line genotypes reveal inter-strain incompatibility and the evolution of recombination.</title>
        <authorList>
            <person name="Ross J.A."/>
            <person name="Koboldt D.C."/>
            <person name="Staisch J.E."/>
            <person name="Chamberlin H.M."/>
            <person name="Gupta B.P."/>
            <person name="Miller R.D."/>
            <person name="Baird S.E."/>
            <person name="Haag E.S."/>
        </authorList>
    </citation>
    <scope>NUCLEOTIDE SEQUENCE [LARGE SCALE GENOMIC DNA]</scope>
    <source>
        <strain evidence="1 2">AF16</strain>
    </source>
</reference>
<dbReference type="InParanoid" id="B6IJW9"/>
<dbReference type="KEGG" id="cbr:CBG_27281"/>
<evidence type="ECO:0000313" key="2">
    <source>
        <dbReference type="Proteomes" id="UP000008549"/>
    </source>
</evidence>
<accession>B6IJW9</accession>
<dbReference type="AlphaFoldDB" id="B6IJW9"/>
<protein>
    <submittedName>
        <fullName evidence="1">Protein CBG27281</fullName>
    </submittedName>
</protein>
<proteinExistence type="predicted"/>
<keyword evidence="2" id="KW-1185">Reference proteome</keyword>
<reference evidence="1 2" key="1">
    <citation type="journal article" date="2003" name="PLoS Biol.">
        <title>The genome sequence of Caenorhabditis briggsae: a platform for comparative genomics.</title>
        <authorList>
            <person name="Stein L.D."/>
            <person name="Bao Z."/>
            <person name="Blasiar D."/>
            <person name="Blumenthal T."/>
            <person name="Brent M.R."/>
            <person name="Chen N."/>
            <person name="Chinwalla A."/>
            <person name="Clarke L."/>
            <person name="Clee C."/>
            <person name="Coghlan A."/>
            <person name="Coulson A."/>
            <person name="D'Eustachio P."/>
            <person name="Fitch D.H."/>
            <person name="Fulton L.A."/>
            <person name="Fulton R.E."/>
            <person name="Griffiths-Jones S."/>
            <person name="Harris T.W."/>
            <person name="Hillier L.W."/>
            <person name="Kamath R."/>
            <person name="Kuwabara P.E."/>
            <person name="Mardis E.R."/>
            <person name="Marra M.A."/>
            <person name="Miner T.L."/>
            <person name="Minx P."/>
            <person name="Mullikin J.C."/>
            <person name="Plumb R.W."/>
            <person name="Rogers J."/>
            <person name="Schein J.E."/>
            <person name="Sohrmann M."/>
            <person name="Spieth J."/>
            <person name="Stajich J.E."/>
            <person name="Wei C."/>
            <person name="Willey D."/>
            <person name="Wilson R.K."/>
            <person name="Durbin R."/>
            <person name="Waterston R.H."/>
        </authorList>
    </citation>
    <scope>NUCLEOTIDE SEQUENCE [LARGE SCALE GENOMIC DNA]</scope>
    <source>
        <strain evidence="1 2">AF16</strain>
    </source>
</reference>
<organism evidence="1 2">
    <name type="scientific">Caenorhabditis briggsae</name>
    <dbReference type="NCBI Taxonomy" id="6238"/>
    <lineage>
        <taxon>Eukaryota</taxon>
        <taxon>Metazoa</taxon>
        <taxon>Ecdysozoa</taxon>
        <taxon>Nematoda</taxon>
        <taxon>Chromadorea</taxon>
        <taxon>Rhabditida</taxon>
        <taxon>Rhabditina</taxon>
        <taxon>Rhabditomorpha</taxon>
        <taxon>Rhabditoidea</taxon>
        <taxon>Rhabditidae</taxon>
        <taxon>Peloderinae</taxon>
        <taxon>Caenorhabditis</taxon>
    </lineage>
</organism>
<name>B6IJW9_CAEBR</name>
<evidence type="ECO:0000313" key="1">
    <source>
        <dbReference type="EMBL" id="CAS00199.1"/>
    </source>
</evidence>